<proteinExistence type="predicted"/>
<name>A0A316WPG2_9FLAO</name>
<feature type="domain" description="GmrSD restriction endonucleases N-terminal" evidence="1">
    <location>
        <begin position="405"/>
        <end position="553"/>
    </location>
</feature>
<accession>A0A316WPG2</accession>
<dbReference type="RefSeq" id="WP_103231365.1">
    <property type="nucleotide sequence ID" value="NZ_PPEG02000006.1"/>
</dbReference>
<evidence type="ECO:0000313" key="3">
    <source>
        <dbReference type="Proteomes" id="UP000236413"/>
    </source>
</evidence>
<dbReference type="EMBL" id="PPEG02000006">
    <property type="protein sequence ID" value="PWN60450.1"/>
    <property type="molecule type" value="Genomic_DNA"/>
</dbReference>
<protein>
    <submittedName>
        <fullName evidence="2">DUF262 domain-containing protein</fullName>
    </submittedName>
</protein>
<dbReference type="AlphaFoldDB" id="A0A316WPG2"/>
<organism evidence="2 3">
    <name type="scientific">Chryseobacterium viscerum</name>
    <dbReference type="NCBI Taxonomy" id="1037377"/>
    <lineage>
        <taxon>Bacteria</taxon>
        <taxon>Pseudomonadati</taxon>
        <taxon>Bacteroidota</taxon>
        <taxon>Flavobacteriia</taxon>
        <taxon>Flavobacteriales</taxon>
        <taxon>Weeksellaceae</taxon>
        <taxon>Chryseobacterium group</taxon>
        <taxon>Chryseobacterium</taxon>
    </lineage>
</organism>
<dbReference type="InterPro" id="IPR004919">
    <property type="entry name" value="GmrSD_N"/>
</dbReference>
<dbReference type="PANTHER" id="PTHR39639:SF1">
    <property type="entry name" value="DUF262 DOMAIN-CONTAINING PROTEIN"/>
    <property type="match status" value="1"/>
</dbReference>
<gene>
    <name evidence="2" type="ORF">C1634_016025</name>
</gene>
<sequence>MDIQNLFKKIKIEPKVMGIETMFSNQRRLEKTNYKPSYQRNYVWDNEKATYFIESIILGTEIPPLIFFKTHDYIEVIDGRQRYETIYNFVKVDSKQKLTQTGLYIFEDLKNKKFQDLDPEIRNAFWDTKLRLIEFSFIDESNVDLQEVVKREIFKRYNTGITPLKSTEIDKAKFLENELNSYFKKNIENNRKLYDTIKDIFYYDNSSIEVILKEIRKLLVISYIPINYYSNKKDKVLNKFYEFHYEENEVDCEEVFSDFTNKLNYLEQVKILLKKNNVITNRLIFECLYWAISIAQREYPNINFVLDLSKKENLNKAVNFIRINIEDFKTERHSFASEIITRYSTIATFFTDLYNINFTDYLKNNNKFKEENKNIDNSRVKINTNTLEKFESLRLNKPDATSITIEDVIQQMKSNRFLIRPPYQREEVINQVKSSSIIESILLGIKLPPIFVFKRNDGVSEVIDGQQRLLSILGFMGKKYANEKGNLVESKKNLFSLNLKNGILKDYDKKRFADLPKHEQDKIYDFDLWIIEIKEKDNKYFEPIDLFLRLNSKPFPIKENTFEMWNSYIDRKIIDRIKEVSHKNEKWFYLRKNNKRMDNEGLIASFCYLYHKYQESTKTYKGISNFLEIFLSGDKIQVRINPKSNITNLLEKHDSIEKLVSQVDFFENTFLETLNKILDVDKRELSEELDNLISSENIRTFNKFYLLWLLIVNCNAECLTLNTSETKKDINNIINDVNSLGSLNLFENKVKEFWEKYNTNTK</sequence>
<dbReference type="Proteomes" id="UP000236413">
    <property type="component" value="Unassembled WGS sequence"/>
</dbReference>
<evidence type="ECO:0000313" key="2">
    <source>
        <dbReference type="EMBL" id="PWN60450.1"/>
    </source>
</evidence>
<dbReference type="Pfam" id="PF03235">
    <property type="entry name" value="GmrSD_N"/>
    <property type="match status" value="2"/>
</dbReference>
<reference evidence="2 3" key="1">
    <citation type="submission" date="2018-04" db="EMBL/GenBank/DDBJ databases">
        <title>Chryseobacterium oncorhynchi 701B-08T from rainbow trout, and Chryseobacterium viscerum 687B-08T from diseased fish.</title>
        <authorList>
            <person name="Jeong J.-J."/>
            <person name="Lee Y.J."/>
            <person name="Pathiraja D."/>
            <person name="Park B."/>
            <person name="Choi I.-G."/>
            <person name="Kim K.D."/>
        </authorList>
    </citation>
    <scope>NUCLEOTIDE SEQUENCE [LARGE SCALE GENOMIC DNA]</scope>
    <source>
        <strain evidence="2 3">687B-08</strain>
    </source>
</reference>
<comment type="caution">
    <text evidence="2">The sequence shown here is derived from an EMBL/GenBank/DDBJ whole genome shotgun (WGS) entry which is preliminary data.</text>
</comment>
<feature type="domain" description="GmrSD restriction endonucleases N-terminal" evidence="1">
    <location>
        <begin position="19"/>
        <end position="174"/>
    </location>
</feature>
<dbReference type="PANTHER" id="PTHR39639">
    <property type="entry name" value="CHROMOSOME 16, WHOLE GENOME SHOTGUN SEQUENCE"/>
    <property type="match status" value="1"/>
</dbReference>
<evidence type="ECO:0000259" key="1">
    <source>
        <dbReference type="Pfam" id="PF03235"/>
    </source>
</evidence>